<keyword evidence="4" id="KW-1185">Reference proteome</keyword>
<gene>
    <name evidence="3" type="ORF">G7Z17_g6005</name>
</gene>
<protein>
    <recommendedName>
        <fullName evidence="2">Heterokaryon incompatibility domain-containing protein</fullName>
    </recommendedName>
</protein>
<dbReference type="Proteomes" id="UP000722485">
    <property type="component" value="Unassembled WGS sequence"/>
</dbReference>
<sequence length="721" mass="82619">MAPDTVYEHTAITAPRTIRLMHLSPGSETDAVHLSLVTTALDAAPDFEAISYCWGDAQDEHQVTCNGAALSIRNSLFTGLVHFRHPDRPRILWADAVCINQADAAEKNRQVLLMPDVYSQATHVLVWLGIADDPVHGYVPLDVATSIRHAFWLLPSFDPENAEERAVISQVLQRDSRRLREEGKPNILDYDWKPLEALLARPWFRREVGGARDLACQRRYAGDYEAENARYRKSQQTATGDDGTKVERPKRQAPPHALFVSLHCVTSILMIQMYKDSGTLLDGVMATTYFNCTDPRDHVYSLLKPFFAGGKGKPILGVSEDQRVLSCQGRVIDTVKTLSQSLIEMNLAEIPEMRLMWEPPSDPSPKRSNMRFARWLGDCYYVAFGHSYSSEELQASGTEFMTAFSRTMPITSEDPAEFLCSYTWVKGKKPTIHVPGNLLQYKPPPRKTVTVKRDSKRDRPELKDFPIPRHPFEPTFRAMEAMNPDYKLNLYMVENTLIVERWEQYAYILVEGRRTPRWKRSYNYGHNFEKALTPTRNRKSIGTHHRLLKYTFGDHVCAVLSEVDAACDKHRDKVSGCPANPYFDGNVRAFRHGVDIPHDKALEIKSTWYKNSKQTIEPYLPQLWFGRTHNLIRGTHNKGHFDHLQVEDVKQTFQDWEKNNKSALLKLARILSVLRETVNESKYKACVAFCQKNSLSLRIHEKSERKIPLPENISENFWTSD</sequence>
<feature type="compositionally biased region" description="Basic and acidic residues" evidence="1">
    <location>
        <begin position="451"/>
        <end position="464"/>
    </location>
</feature>
<evidence type="ECO:0000259" key="2">
    <source>
        <dbReference type="Pfam" id="PF06985"/>
    </source>
</evidence>
<comment type="caution">
    <text evidence="3">The sequence shown here is derived from an EMBL/GenBank/DDBJ whole genome shotgun (WGS) entry which is preliminary data.</text>
</comment>
<dbReference type="PANTHER" id="PTHR24148">
    <property type="entry name" value="ANKYRIN REPEAT DOMAIN-CONTAINING PROTEIN 39 HOMOLOG-RELATED"/>
    <property type="match status" value="1"/>
</dbReference>
<proteinExistence type="predicted"/>
<evidence type="ECO:0000313" key="3">
    <source>
        <dbReference type="EMBL" id="KAF7550005.1"/>
    </source>
</evidence>
<evidence type="ECO:0000313" key="4">
    <source>
        <dbReference type="Proteomes" id="UP000722485"/>
    </source>
</evidence>
<dbReference type="PANTHER" id="PTHR24148:SF64">
    <property type="entry name" value="HETEROKARYON INCOMPATIBILITY DOMAIN-CONTAINING PROTEIN"/>
    <property type="match status" value="1"/>
</dbReference>
<evidence type="ECO:0000256" key="1">
    <source>
        <dbReference type="SAM" id="MobiDB-lite"/>
    </source>
</evidence>
<name>A0A9P5HD45_9HYPO</name>
<feature type="region of interest" description="Disordered" evidence="1">
    <location>
        <begin position="231"/>
        <end position="250"/>
    </location>
</feature>
<feature type="domain" description="Heterokaryon incompatibility" evidence="2">
    <location>
        <begin position="47"/>
        <end position="206"/>
    </location>
</feature>
<dbReference type="InterPro" id="IPR010730">
    <property type="entry name" value="HET"/>
</dbReference>
<reference evidence="3" key="1">
    <citation type="submission" date="2020-03" db="EMBL/GenBank/DDBJ databases">
        <title>Draft Genome Sequence of Cylindrodendrum hubeiense.</title>
        <authorList>
            <person name="Buettner E."/>
            <person name="Kellner H."/>
        </authorList>
    </citation>
    <scope>NUCLEOTIDE SEQUENCE</scope>
    <source>
        <strain evidence="3">IHI 201604</strain>
    </source>
</reference>
<dbReference type="EMBL" id="JAANBB010000108">
    <property type="protein sequence ID" value="KAF7550005.1"/>
    <property type="molecule type" value="Genomic_DNA"/>
</dbReference>
<dbReference type="InterPro" id="IPR052895">
    <property type="entry name" value="HetReg/Transcr_Mod"/>
</dbReference>
<accession>A0A9P5HD45</accession>
<dbReference type="AlphaFoldDB" id="A0A9P5HD45"/>
<organism evidence="3 4">
    <name type="scientific">Cylindrodendrum hubeiense</name>
    <dbReference type="NCBI Taxonomy" id="595255"/>
    <lineage>
        <taxon>Eukaryota</taxon>
        <taxon>Fungi</taxon>
        <taxon>Dikarya</taxon>
        <taxon>Ascomycota</taxon>
        <taxon>Pezizomycotina</taxon>
        <taxon>Sordariomycetes</taxon>
        <taxon>Hypocreomycetidae</taxon>
        <taxon>Hypocreales</taxon>
        <taxon>Nectriaceae</taxon>
        <taxon>Cylindrodendrum</taxon>
    </lineage>
</organism>
<feature type="region of interest" description="Disordered" evidence="1">
    <location>
        <begin position="436"/>
        <end position="464"/>
    </location>
</feature>
<dbReference type="Pfam" id="PF06985">
    <property type="entry name" value="HET"/>
    <property type="match status" value="1"/>
</dbReference>
<dbReference type="OrthoDB" id="3553147at2759"/>